<reference evidence="1 2" key="1">
    <citation type="submission" date="2016-10" db="EMBL/GenBank/DDBJ databases">
        <authorList>
            <person name="de Groot N.N."/>
        </authorList>
    </citation>
    <scope>NUCLEOTIDE SEQUENCE [LARGE SCALE GENOMIC DNA]</scope>
    <source>
        <strain evidence="1 2">DSM 21039</strain>
    </source>
</reference>
<organism evidence="1 2">
    <name type="scientific">Chitinophaga rupis</name>
    <dbReference type="NCBI Taxonomy" id="573321"/>
    <lineage>
        <taxon>Bacteria</taxon>
        <taxon>Pseudomonadati</taxon>
        <taxon>Bacteroidota</taxon>
        <taxon>Chitinophagia</taxon>
        <taxon>Chitinophagales</taxon>
        <taxon>Chitinophagaceae</taxon>
        <taxon>Chitinophaga</taxon>
    </lineage>
</organism>
<gene>
    <name evidence="1" type="ORF">SAMN04488505_11090</name>
</gene>
<dbReference type="STRING" id="573321.SAMN04488505_11090"/>
<accession>A0A1H8GBH7</accession>
<dbReference type="Proteomes" id="UP000198984">
    <property type="component" value="Unassembled WGS sequence"/>
</dbReference>
<dbReference type="EMBL" id="FOBB01000010">
    <property type="protein sequence ID" value="SEN41120.1"/>
    <property type="molecule type" value="Genomic_DNA"/>
</dbReference>
<name>A0A1H8GBH7_9BACT</name>
<proteinExistence type="predicted"/>
<keyword evidence="2" id="KW-1185">Reference proteome</keyword>
<evidence type="ECO:0000313" key="1">
    <source>
        <dbReference type="EMBL" id="SEN41120.1"/>
    </source>
</evidence>
<sequence>MEMAENFWDKGYKFEEDILLTRKYKLCPLSSSLMFRHMVI</sequence>
<protein>
    <submittedName>
        <fullName evidence="1">Uncharacterized protein</fullName>
    </submittedName>
</protein>
<evidence type="ECO:0000313" key="2">
    <source>
        <dbReference type="Proteomes" id="UP000198984"/>
    </source>
</evidence>
<dbReference type="AlphaFoldDB" id="A0A1H8GBH7"/>